<dbReference type="PANTHER" id="PTHR35126">
    <property type="entry name" value="SLR0598 PROTEIN"/>
    <property type="match status" value="1"/>
</dbReference>
<organism evidence="1 2">
    <name type="scientific">Tagetes erecta</name>
    <name type="common">African marigold</name>
    <dbReference type="NCBI Taxonomy" id="13708"/>
    <lineage>
        <taxon>Eukaryota</taxon>
        <taxon>Viridiplantae</taxon>
        <taxon>Streptophyta</taxon>
        <taxon>Embryophyta</taxon>
        <taxon>Tracheophyta</taxon>
        <taxon>Spermatophyta</taxon>
        <taxon>Magnoliopsida</taxon>
        <taxon>eudicotyledons</taxon>
        <taxon>Gunneridae</taxon>
        <taxon>Pentapetalae</taxon>
        <taxon>asterids</taxon>
        <taxon>campanulids</taxon>
        <taxon>Asterales</taxon>
        <taxon>Asteraceae</taxon>
        <taxon>Asteroideae</taxon>
        <taxon>Heliantheae alliance</taxon>
        <taxon>Tageteae</taxon>
        <taxon>Tagetes</taxon>
    </lineage>
</organism>
<dbReference type="InterPro" id="IPR021420">
    <property type="entry name" value="DUF3067"/>
</dbReference>
<accession>A0AAD8JPT0</accession>
<dbReference type="AlphaFoldDB" id="A0AAD8JPT0"/>
<gene>
    <name evidence="1" type="ORF">QVD17_40304</name>
</gene>
<sequence>MFPVVSTVRGRHENMMKPPLLACSIHQVSRRVETRMLFSVEGKNENFRENLERIIGADDSAFSGIDLTTLYRKKYGRYYDVQLVRKLTPTVGVGLYAEIFSSDRRRIFDYLPRLDDLANTLICWGDVSHIRNSLEKLKERPRIEKAVSIFIDMDERGGRTNDVPTT</sequence>
<dbReference type="Proteomes" id="UP001229421">
    <property type="component" value="Unassembled WGS sequence"/>
</dbReference>
<proteinExistence type="predicted"/>
<dbReference type="Gene3D" id="3.30.428.40">
    <property type="entry name" value="Protein of unknown function DUF3067"/>
    <property type="match status" value="1"/>
</dbReference>
<comment type="caution">
    <text evidence="1">The sequence shown here is derived from an EMBL/GenBank/DDBJ whole genome shotgun (WGS) entry which is preliminary data.</text>
</comment>
<keyword evidence="2" id="KW-1185">Reference proteome</keyword>
<reference evidence="1" key="1">
    <citation type="journal article" date="2023" name="bioRxiv">
        <title>Improved chromosome-level genome assembly for marigold (Tagetes erecta).</title>
        <authorList>
            <person name="Jiang F."/>
            <person name="Yuan L."/>
            <person name="Wang S."/>
            <person name="Wang H."/>
            <person name="Xu D."/>
            <person name="Wang A."/>
            <person name="Fan W."/>
        </authorList>
    </citation>
    <scope>NUCLEOTIDE SEQUENCE</scope>
    <source>
        <strain evidence="1">WSJ</strain>
        <tissue evidence="1">Leaf</tissue>
    </source>
</reference>
<name>A0AAD8JPT0_TARER</name>
<protein>
    <submittedName>
        <fullName evidence="1">Uncharacterized protein</fullName>
    </submittedName>
</protein>
<evidence type="ECO:0000313" key="1">
    <source>
        <dbReference type="EMBL" id="KAK1408487.1"/>
    </source>
</evidence>
<evidence type="ECO:0000313" key="2">
    <source>
        <dbReference type="Proteomes" id="UP001229421"/>
    </source>
</evidence>
<dbReference type="EMBL" id="JAUHHV010000011">
    <property type="protein sequence ID" value="KAK1408487.1"/>
    <property type="molecule type" value="Genomic_DNA"/>
</dbReference>
<dbReference type="Pfam" id="PF11267">
    <property type="entry name" value="DUF3067"/>
    <property type="match status" value="1"/>
</dbReference>
<dbReference type="PANTHER" id="PTHR35126:SF1">
    <property type="entry name" value="DUF3067 DOMAIN-CONTAINING PROTEIN"/>
    <property type="match status" value="1"/>
</dbReference>